<dbReference type="PRINTS" id="PR00469">
    <property type="entry name" value="PNDRDTASEII"/>
</dbReference>
<keyword evidence="3" id="KW-1185">Reference proteome</keyword>
<dbReference type="InterPro" id="IPR050982">
    <property type="entry name" value="Auxin_biosynth/cation_transpt"/>
</dbReference>
<dbReference type="Pfam" id="PF13738">
    <property type="entry name" value="Pyr_redox_3"/>
    <property type="match status" value="1"/>
</dbReference>
<name>A0ABV8LN20_9ACTN</name>
<dbReference type="EMBL" id="JBHSAY010000008">
    <property type="protein sequence ID" value="MFC4131953.1"/>
    <property type="molecule type" value="Genomic_DNA"/>
</dbReference>
<dbReference type="EC" id="1.14.13.-" evidence="2"/>
<reference evidence="3" key="1">
    <citation type="journal article" date="2019" name="Int. J. Syst. Evol. Microbiol.">
        <title>The Global Catalogue of Microorganisms (GCM) 10K type strain sequencing project: providing services to taxonomists for standard genome sequencing and annotation.</title>
        <authorList>
            <consortium name="The Broad Institute Genomics Platform"/>
            <consortium name="The Broad Institute Genome Sequencing Center for Infectious Disease"/>
            <person name="Wu L."/>
            <person name="Ma J."/>
        </authorList>
    </citation>
    <scope>NUCLEOTIDE SEQUENCE [LARGE SCALE GENOMIC DNA]</scope>
    <source>
        <strain evidence="3">CGMCC 4.7289</strain>
    </source>
</reference>
<sequence>MSTNHVETLIIGAGQAGLATGYHLRKLGRSCLILDDHDEVGEVWRRRWDSLRLFTPARYDGLPGMTFPGPGFAFPTKDQMADYLQAYAERFQLDVRTGVRVDALSRDGDGFLVDAGARQFTADNVVVAMGNQQQPKLPAYAAELHPGITQLHSIAYRNPGQLQPGTVLVVGAGDSGAEIGIELARTHKVVLAGRDTGHLPFRVAGLPSRLLLSRIVLRLVFHRLLTVATPIGRKARAAARAGGGPLIRTRPSELAAAGVIRAPKMTGVQDGLPVLADGQVITADNVVWCTGYGPGFSWVNLPVLDGDEPRHERGVVPEVPGLYFTGLHFQYAFSSGMVQGAGRDAEHVAKAIAARSVTVPVHQGRVPLTST</sequence>
<evidence type="ECO:0000313" key="3">
    <source>
        <dbReference type="Proteomes" id="UP001595816"/>
    </source>
</evidence>
<organism evidence="2 3">
    <name type="scientific">Hamadaea flava</name>
    <dbReference type="NCBI Taxonomy" id="1742688"/>
    <lineage>
        <taxon>Bacteria</taxon>
        <taxon>Bacillati</taxon>
        <taxon>Actinomycetota</taxon>
        <taxon>Actinomycetes</taxon>
        <taxon>Micromonosporales</taxon>
        <taxon>Micromonosporaceae</taxon>
        <taxon>Hamadaea</taxon>
    </lineage>
</organism>
<keyword evidence="1 2" id="KW-0560">Oxidoreductase</keyword>
<dbReference type="PRINTS" id="PR00368">
    <property type="entry name" value="FADPNR"/>
</dbReference>
<evidence type="ECO:0000256" key="1">
    <source>
        <dbReference type="ARBA" id="ARBA00023002"/>
    </source>
</evidence>
<dbReference type="PANTHER" id="PTHR43539:SF78">
    <property type="entry name" value="FLAVIN-CONTAINING MONOOXYGENASE"/>
    <property type="match status" value="1"/>
</dbReference>
<dbReference type="Proteomes" id="UP001595816">
    <property type="component" value="Unassembled WGS sequence"/>
</dbReference>
<proteinExistence type="predicted"/>
<dbReference type="GO" id="GO:0004497">
    <property type="term" value="F:monooxygenase activity"/>
    <property type="evidence" value="ECO:0007669"/>
    <property type="project" value="UniProtKB-KW"/>
</dbReference>
<keyword evidence="2" id="KW-0503">Monooxygenase</keyword>
<accession>A0ABV8LN20</accession>
<dbReference type="InterPro" id="IPR036188">
    <property type="entry name" value="FAD/NAD-bd_sf"/>
</dbReference>
<protein>
    <submittedName>
        <fullName evidence="2">Flavin-containing monooxygenase</fullName>
        <ecNumber evidence="2">1.14.13.-</ecNumber>
    </submittedName>
</protein>
<dbReference type="PANTHER" id="PTHR43539">
    <property type="entry name" value="FLAVIN-BINDING MONOOXYGENASE-LIKE PROTEIN (AFU_ORTHOLOGUE AFUA_4G09220)"/>
    <property type="match status" value="1"/>
</dbReference>
<comment type="caution">
    <text evidence="2">The sequence shown here is derived from an EMBL/GenBank/DDBJ whole genome shotgun (WGS) entry which is preliminary data.</text>
</comment>
<dbReference type="RefSeq" id="WP_253763504.1">
    <property type="nucleotide sequence ID" value="NZ_JAMZDZ010000001.1"/>
</dbReference>
<dbReference type="Gene3D" id="3.50.50.60">
    <property type="entry name" value="FAD/NAD(P)-binding domain"/>
    <property type="match status" value="1"/>
</dbReference>
<evidence type="ECO:0000313" key="2">
    <source>
        <dbReference type="EMBL" id="MFC4131953.1"/>
    </source>
</evidence>
<gene>
    <name evidence="2" type="ORF">ACFOZ4_15190</name>
</gene>
<dbReference type="SUPFAM" id="SSF51905">
    <property type="entry name" value="FAD/NAD(P)-binding domain"/>
    <property type="match status" value="2"/>
</dbReference>